<evidence type="ECO:0000256" key="1">
    <source>
        <dbReference type="SAM" id="MobiDB-lite"/>
    </source>
</evidence>
<feature type="compositionally biased region" description="Low complexity" evidence="1">
    <location>
        <begin position="463"/>
        <end position="473"/>
    </location>
</feature>
<feature type="compositionally biased region" description="Low complexity" evidence="1">
    <location>
        <begin position="1361"/>
        <end position="1370"/>
    </location>
</feature>
<feature type="region of interest" description="Disordered" evidence="1">
    <location>
        <begin position="2723"/>
        <end position="2758"/>
    </location>
</feature>
<feature type="compositionally biased region" description="Low complexity" evidence="1">
    <location>
        <begin position="1803"/>
        <end position="1812"/>
    </location>
</feature>
<feature type="compositionally biased region" description="Pro residues" evidence="1">
    <location>
        <begin position="1814"/>
        <end position="1848"/>
    </location>
</feature>
<feature type="region of interest" description="Disordered" evidence="1">
    <location>
        <begin position="459"/>
        <end position="499"/>
    </location>
</feature>
<feature type="compositionally biased region" description="Acidic residues" evidence="1">
    <location>
        <begin position="1169"/>
        <end position="1181"/>
    </location>
</feature>
<feature type="region of interest" description="Disordered" evidence="1">
    <location>
        <begin position="1"/>
        <end position="395"/>
    </location>
</feature>
<feature type="compositionally biased region" description="Basic and acidic residues" evidence="1">
    <location>
        <begin position="135"/>
        <end position="149"/>
    </location>
</feature>
<feature type="compositionally biased region" description="Basic and acidic residues" evidence="1">
    <location>
        <begin position="2317"/>
        <end position="2333"/>
    </location>
</feature>
<feature type="compositionally biased region" description="Polar residues" evidence="1">
    <location>
        <begin position="2570"/>
        <end position="2600"/>
    </location>
</feature>
<feature type="compositionally biased region" description="Polar residues" evidence="1">
    <location>
        <begin position="988"/>
        <end position="1001"/>
    </location>
</feature>
<feature type="compositionally biased region" description="Polar residues" evidence="1">
    <location>
        <begin position="300"/>
        <end position="316"/>
    </location>
</feature>
<dbReference type="Proteomes" id="UP000310066">
    <property type="component" value="Unassembled WGS sequence"/>
</dbReference>
<feature type="compositionally biased region" description="Polar residues" evidence="1">
    <location>
        <begin position="1737"/>
        <end position="1751"/>
    </location>
</feature>
<feature type="compositionally biased region" description="Polar residues" evidence="1">
    <location>
        <begin position="2489"/>
        <end position="2502"/>
    </location>
</feature>
<feature type="compositionally biased region" description="Polar residues" evidence="1">
    <location>
        <begin position="377"/>
        <end position="387"/>
    </location>
</feature>
<proteinExistence type="predicted"/>
<feature type="region of interest" description="Disordered" evidence="1">
    <location>
        <begin position="2403"/>
        <end position="2703"/>
    </location>
</feature>
<feature type="compositionally biased region" description="Polar residues" evidence="1">
    <location>
        <begin position="603"/>
        <end position="619"/>
    </location>
</feature>
<comment type="caution">
    <text evidence="2">The sequence shown here is derived from an EMBL/GenBank/DDBJ whole genome shotgun (WGS) entry which is preliminary data.</text>
</comment>
<feature type="compositionally biased region" description="Low complexity" evidence="1">
    <location>
        <begin position="2512"/>
        <end position="2523"/>
    </location>
</feature>
<feature type="compositionally biased region" description="Acidic residues" evidence="1">
    <location>
        <begin position="1387"/>
        <end position="1400"/>
    </location>
</feature>
<feature type="compositionally biased region" description="Low complexity" evidence="1">
    <location>
        <begin position="2231"/>
        <end position="2240"/>
    </location>
</feature>
<feature type="compositionally biased region" description="Polar residues" evidence="1">
    <location>
        <begin position="2459"/>
        <end position="2471"/>
    </location>
</feature>
<dbReference type="STRING" id="329885.A0A4U0V1Q5"/>
<feature type="region of interest" description="Disordered" evidence="1">
    <location>
        <begin position="419"/>
        <end position="446"/>
    </location>
</feature>
<feature type="compositionally biased region" description="Basic residues" evidence="1">
    <location>
        <begin position="1871"/>
        <end position="1881"/>
    </location>
</feature>
<name>A0A4U0V1Q5_9PEZI</name>
<feature type="compositionally biased region" description="Polar residues" evidence="1">
    <location>
        <begin position="2171"/>
        <end position="2184"/>
    </location>
</feature>
<protein>
    <submittedName>
        <fullName evidence="2">Uncharacterized protein</fullName>
    </submittedName>
</protein>
<feature type="compositionally biased region" description="Basic and acidic residues" evidence="1">
    <location>
        <begin position="1013"/>
        <end position="1036"/>
    </location>
</feature>
<feature type="region of interest" description="Disordered" evidence="1">
    <location>
        <begin position="2856"/>
        <end position="2878"/>
    </location>
</feature>
<feature type="region of interest" description="Disordered" evidence="1">
    <location>
        <begin position="1361"/>
        <end position="1412"/>
    </location>
</feature>
<feature type="region of interest" description="Disordered" evidence="1">
    <location>
        <begin position="2304"/>
        <end position="2384"/>
    </location>
</feature>
<feature type="compositionally biased region" description="Acidic residues" evidence="1">
    <location>
        <begin position="37"/>
        <end position="55"/>
    </location>
</feature>
<feature type="compositionally biased region" description="Low complexity" evidence="1">
    <location>
        <begin position="1508"/>
        <end position="1522"/>
    </location>
</feature>
<feature type="compositionally biased region" description="Polar residues" evidence="1">
    <location>
        <begin position="2121"/>
        <end position="2130"/>
    </location>
</feature>
<feature type="compositionally biased region" description="Low complexity" evidence="1">
    <location>
        <begin position="2993"/>
        <end position="3003"/>
    </location>
</feature>
<feature type="compositionally biased region" description="Polar residues" evidence="1">
    <location>
        <begin position="718"/>
        <end position="745"/>
    </location>
</feature>
<feature type="compositionally biased region" description="Basic and acidic residues" evidence="1">
    <location>
        <begin position="2019"/>
        <end position="2029"/>
    </location>
</feature>
<feature type="compositionally biased region" description="Low complexity" evidence="1">
    <location>
        <begin position="1752"/>
        <end position="1767"/>
    </location>
</feature>
<feature type="compositionally biased region" description="Polar residues" evidence="1">
    <location>
        <begin position="72"/>
        <end position="81"/>
    </location>
</feature>
<feature type="compositionally biased region" description="Polar residues" evidence="1">
    <location>
        <begin position="2074"/>
        <end position="2091"/>
    </location>
</feature>
<feature type="compositionally biased region" description="Low complexity" evidence="1">
    <location>
        <begin position="784"/>
        <end position="796"/>
    </location>
</feature>
<feature type="compositionally biased region" description="Polar residues" evidence="1">
    <location>
        <begin position="419"/>
        <end position="444"/>
    </location>
</feature>
<feature type="compositionally biased region" description="Basic and acidic residues" evidence="1">
    <location>
        <begin position="976"/>
        <end position="985"/>
    </location>
</feature>
<gene>
    <name evidence="2" type="ORF">B0A54_06752</name>
</gene>
<feature type="compositionally biased region" description="Polar residues" evidence="1">
    <location>
        <begin position="571"/>
        <end position="593"/>
    </location>
</feature>
<feature type="region of interest" description="Disordered" evidence="1">
    <location>
        <begin position="1465"/>
        <end position="1529"/>
    </location>
</feature>
<feature type="region of interest" description="Disordered" evidence="1">
    <location>
        <begin position="1639"/>
        <end position="1670"/>
    </location>
</feature>
<dbReference type="EMBL" id="NAJP01000023">
    <property type="protein sequence ID" value="TKA42303.1"/>
    <property type="molecule type" value="Genomic_DNA"/>
</dbReference>
<feature type="compositionally biased region" description="Polar residues" evidence="1">
    <location>
        <begin position="538"/>
        <end position="549"/>
    </location>
</feature>
<feature type="region of interest" description="Disordered" evidence="1">
    <location>
        <begin position="1141"/>
        <end position="1244"/>
    </location>
</feature>
<sequence length="3062" mass="325459">MARPNPGAGSQPPVSFKTVPGRNRTQKWQQAKTYNYDGDDWGGYDNDEYGGYDEPESAHSPAPAPPLPSHAQQRPQRQASFDTGDDGARRQYSGSSSNLQRGYAADERRGSPSVVSGGGNGRPSGDYARAPHSRGSNDDDCDRRARERNFTNPEQVPPPLNTHSSPVRGPQTAGPFPPRKSSTGHSSTSSGRSGALEPMSAPAVLAGKAMDKPLPFIRPSDIYKRMQEAREREGKSMDESRPSVAGTQRSAAAGVSPPNNAAGMAVPAEDQRFSTDQRPSPDAVVERRELEQMTHDTPLPTGSGSRPSTSDTTSQPAADMQQEAEYQPLSSLRNTGSELLGEPREYTSGKQGSPILPPVNRFSGFGSGFGLGATADNRPSSSDAINPSTPPSPVHVQNTIARVLGATVMGAASGMLESANSSPYTATSQYSSAPSTDLQHQPSGASAGFRSVVNTAFDRRSDSSSIPISPISRGEAYSHSADGHGGSSGGVSRSDTTSTAGISPIISRVLPTATTQPPNLQQEWDVPPRIAEEPASARTPTQSRHTSGNYLPPGTPQAQQQANVIARKPSPSLTTPSHSRNVSAAETPPSTLVQPGYRRSLDPPSNGSSPARTPGLENSTTDERLSAPLMADLGHAEKPDVADQAAEVVGAHLEPAETPAVEREEEQFGQRIETVSPHCAGVVGADGRGDYGATRAVDPSSPDRAPYSPQRGGEYNTREATPTRSANTSPTYSPVTTQRGGNYSSREADLARSVNSSPQKSAYSPAVAEAEAASQQSFLRTHTGSLGSQGSPGSPSFARPVSPGIARAITPVAAGMTAAGVVGGVGGGESPATKGRVREIAEKYTSLDDASRRNSAVSVMSSKSSWSRFGGSEENLGLKRKGTGGSGSLLAGEGVGGYGGAREEEDEREEVGGTREAPTQQMLGGGLVSPPAMGERPGVESAISFRPHLPGEWVSFAPTPVNEHPPGLSAGSAQRSLDEEQRQYDHAGSSSPLTPRASQIAAQEEEEPVDLTPTRKETRGFSREYKPLPLAPHHDTSSSAQQQDDEPVDLTPTTKKTHLQSRDASASHAQPGEHVSTALAQQVRDVGSALGASLMSIGGLATQARDFGSSAPAVPVKQPEMASKTPYGYVSSLARPVVPREESAMSVMTEGTMSVGSEAPPTLEGRDSWEEEDGEDEEAGEGEAGKLGPRGGAPRPISSYFSGAVPPLRTAGAGGYAAREGIAEEPSQQRERPGFRPMLSTDTGAEDLESDRLRKEIVRSLDPGKREQMNRESIMEIEGEEQEEDVQRTQDALDAPENMRRVEHGEKPLPALEALPAGANGGKGQGLEKPLPMMLDQRFSWENRTPAQRAMIPPAAMLEPPAMPEVAPEAPYERPHSRNLHVMNPVDDAEDSEEAEEEEKELPRDKAHMLESQPVSAVSGGSLGMLSLVSPLSMSQDSAAAHERGQEGSLGPMLGPSIVQREAEREDLPHGPMAEESEARLPSETSKVESAVDDPLPRYQQESPVAPPTAASPAIAPPKSTSQNPPTRVPPFREILAIKSTPDRIDAYNSTRQTFAEMDTGLQSWLAGMLATYPEHAGTLHNGVGAGSSPGGLRASSGTFKHRASPSIIKFGKNFGSGSGGGSGMGGPSEAAIRKASVGLGGAGGGEMGEDVTPSRSRTGLQSGGGIGGAEMDVEKMQQKGKELMKSVGGGAKGLFQRGKSRFGRSDKASTPPPPLSKPSSMLSSTASTPPPSRSPFQPTTNASSASSLRYTTAGASSNSHSSATPSIVPISRFAASGPEGSGTPPILSSSRLPARPEPSSTPPILSSSRLPSRPEPAATPPIPPSQFPSRPAPFSTPPTISWPPSRPQTPSSSDRPLSQAFARLWERSRSKSTSRSKSSKSRPASLVLTNPELVLDEEDERRFRAAAAAGAVTASPGPARREVWEVNDGAGLAGLAEEDFGREKVDTYGGEVAPGRLGVLPSPGVDTFSTSLGDSPVKKVDVADDLTEVKGAEGIDESNILPEVKGGEAIDEVPPTPTRDELEVKAAERPVQSSAQDDEFSLPASHENRDPLVEVPLTPVRDERGIRIAEPPSQDQSQDAESSPLASASATYAAHRPQQDRKVSALASLPSQQRTRELNSPRTPTSTIRATLDGNEEDNDELYTLTPVASAAVSPWSGERQRTKRLASSRGRTLSSVASSSPGHTAGYESSHPFSAGGKPDDQWSEVSAEEGKGVAINNESPDDVEATSRRSSISSLGSPDTVVGQRVSRLMGDREAGQDATPLYTARMKADSPAIPDASVGGVERTTPAGYQIVQPPLQPMEFAHDTTPVPQHTFMDRPYRGRVVQSERRTLSYMPLGSDENGLPVQEALETADEPLPSEDPSGYGGPPAGTPPLSHHHLTRNSGYVQASEYEMLRSSPIGTIRPSIQHHRQISGEASRRSSMRRSAFFRGPDPPIDTMPGAPAPHAMTPSYGLEDLSTTGAEAQPNAQTEDKPNKRRSGMWDTFKRSPSVSRTQLSRDSSVLALDPRTEAGTEPTTSTTSRDVGYSTQPGLLKKQPQRAASAATPPTEPTKKKRFSGLGSLFGRSSTQGRNTTNPKKLTKTQPPTSESSVRPGTATQPAVREDYEAYETNRRQQMQSVPQRSPSQPWSAPPSQPAPVDRDTHFADVSRAMPQLAAEAQPREWHSANVERSPADHNPYVPPLTHIQRPESRHQYRSLHSAAFQQGLQHARIPEAFRPVEASYGKQAEPIGPPAEHRSPLLYRPSQPPRQPTLPTQQSYWNAAPPVPDQGLAPTGARHAQLLAGHVTTPPQGPSRADQGSWGQWINTSMSPVSNRPSGTYPSRQISPLQEHCATSLGEEMARSPAQHYADQQTPWAIDVPRPGGDPRQHSRAPSWSTVPNALPNHAGYPGAQYTQPALADYAPRHMLPMSPQSPENRAPYGYPVADYSQRYDQAAMYPDLYARGPTSGHEASRYPSLPYTPQSPVNYGGDGRGYGQPPVSYNHPYGKRYASPEQQQQPPMQQRYHAPPRQPYLPHEGRALSYQRTPSGFSGRREDAAVGEEEMFGGMKGASYPGQEWAPRI</sequence>
<dbReference type="OrthoDB" id="5151921at2759"/>
<feature type="compositionally biased region" description="Polar residues" evidence="1">
    <location>
        <begin position="328"/>
        <end position="337"/>
    </location>
</feature>
<feature type="compositionally biased region" description="Low complexity" evidence="1">
    <location>
        <begin position="2559"/>
        <end position="2569"/>
    </location>
</feature>
<feature type="region of interest" description="Disordered" evidence="1">
    <location>
        <begin position="2905"/>
        <end position="2924"/>
    </location>
</feature>
<reference evidence="2 3" key="1">
    <citation type="submission" date="2017-03" db="EMBL/GenBank/DDBJ databases">
        <title>Genomes of endolithic fungi from Antarctica.</title>
        <authorList>
            <person name="Coleine C."/>
            <person name="Masonjones S."/>
            <person name="Stajich J.E."/>
        </authorList>
    </citation>
    <scope>NUCLEOTIDE SEQUENCE [LARGE SCALE GENOMIC DNA]</scope>
    <source>
        <strain evidence="2 3">CCFEE 5311</strain>
    </source>
</reference>
<feature type="compositionally biased region" description="Low complexity" evidence="1">
    <location>
        <begin position="1718"/>
        <end position="1728"/>
    </location>
</feature>
<feature type="region of interest" description="Disordered" evidence="1">
    <location>
        <begin position="848"/>
        <end position="1077"/>
    </location>
</feature>
<feature type="compositionally biased region" description="Low complexity" evidence="1">
    <location>
        <begin position="761"/>
        <end position="777"/>
    </location>
</feature>
<evidence type="ECO:0000313" key="3">
    <source>
        <dbReference type="Proteomes" id="UP000310066"/>
    </source>
</evidence>
<evidence type="ECO:0000313" key="2">
    <source>
        <dbReference type="EMBL" id="TKA42303.1"/>
    </source>
</evidence>
<feature type="compositionally biased region" description="Gly residues" evidence="1">
    <location>
        <begin position="883"/>
        <end position="900"/>
    </location>
</feature>
<feature type="compositionally biased region" description="Basic and acidic residues" evidence="1">
    <location>
        <begin position="221"/>
        <end position="241"/>
    </location>
</feature>
<accession>A0A4U0V1Q5</accession>
<feature type="compositionally biased region" description="Basic and acidic residues" evidence="1">
    <location>
        <begin position="284"/>
        <end position="294"/>
    </location>
</feature>
<feature type="region of interest" description="Disordered" evidence="1">
    <location>
        <begin position="534"/>
        <end position="802"/>
    </location>
</feature>
<organism evidence="2 3">
    <name type="scientific">Friedmanniomyces endolithicus</name>
    <dbReference type="NCBI Taxonomy" id="329885"/>
    <lineage>
        <taxon>Eukaryota</taxon>
        <taxon>Fungi</taxon>
        <taxon>Dikarya</taxon>
        <taxon>Ascomycota</taxon>
        <taxon>Pezizomycotina</taxon>
        <taxon>Dothideomycetes</taxon>
        <taxon>Dothideomycetidae</taxon>
        <taxon>Mycosphaerellales</taxon>
        <taxon>Teratosphaeriaceae</taxon>
        <taxon>Friedmanniomyces</taxon>
    </lineage>
</organism>
<feature type="compositionally biased region" description="Low complexity" evidence="1">
    <location>
        <begin position="181"/>
        <end position="194"/>
    </location>
</feature>
<feature type="region of interest" description="Disordered" evidence="1">
    <location>
        <begin position="1686"/>
        <end position="1892"/>
    </location>
</feature>
<feature type="region of interest" description="Disordered" evidence="1">
    <location>
        <begin position="2946"/>
        <end position="3034"/>
    </location>
</feature>
<feature type="compositionally biased region" description="Low complexity" evidence="1">
    <location>
        <begin position="855"/>
        <end position="872"/>
    </location>
</feature>
<feature type="compositionally biased region" description="Basic and acidic residues" evidence="1">
    <location>
        <begin position="2603"/>
        <end position="2614"/>
    </location>
</feature>
<feature type="region of interest" description="Disordered" evidence="1">
    <location>
        <begin position="1994"/>
        <end position="2286"/>
    </location>
</feature>